<comment type="caution">
    <text evidence="3">The sequence shown here is derived from an EMBL/GenBank/DDBJ whole genome shotgun (WGS) entry which is preliminary data.</text>
</comment>
<dbReference type="RefSeq" id="WP_054968259.1">
    <property type="nucleotide sequence ID" value="NZ_LJCO01000030.1"/>
</dbReference>
<dbReference type="STRING" id="471514.AN477_05945"/>
<dbReference type="PANTHER" id="PTHR34068">
    <property type="entry name" value="UPF0145 PROTEIN YBJQ"/>
    <property type="match status" value="1"/>
</dbReference>
<evidence type="ECO:0008006" key="5">
    <source>
        <dbReference type="Google" id="ProtNLM"/>
    </source>
</evidence>
<dbReference type="InterPro" id="IPR035439">
    <property type="entry name" value="UPF0145_dom_sf"/>
</dbReference>
<name>A0A0P9D530_9BACL</name>
<gene>
    <name evidence="3" type="ORF">AN477_05945</name>
</gene>
<evidence type="ECO:0000256" key="1">
    <source>
        <dbReference type="ARBA" id="ARBA00010751"/>
    </source>
</evidence>
<feature type="region of interest" description="Disordered" evidence="2">
    <location>
        <begin position="1"/>
        <end position="25"/>
    </location>
</feature>
<dbReference type="SUPFAM" id="SSF117782">
    <property type="entry name" value="YbjQ-like"/>
    <property type="match status" value="1"/>
</dbReference>
<reference evidence="3 4" key="1">
    <citation type="submission" date="2015-09" db="EMBL/GenBank/DDBJ databases">
        <title>Draft genome sequence of Alicyclobacillus ferrooxydans DSM 22381.</title>
        <authorList>
            <person name="Hemp J."/>
        </authorList>
    </citation>
    <scope>NUCLEOTIDE SEQUENCE [LARGE SCALE GENOMIC DNA]</scope>
    <source>
        <strain evidence="3 4">TC-34</strain>
    </source>
</reference>
<dbReference type="Proteomes" id="UP000050482">
    <property type="component" value="Unassembled WGS sequence"/>
</dbReference>
<evidence type="ECO:0000313" key="4">
    <source>
        <dbReference type="Proteomes" id="UP000050482"/>
    </source>
</evidence>
<feature type="compositionally biased region" description="Low complexity" evidence="2">
    <location>
        <begin position="1"/>
        <end position="11"/>
    </location>
</feature>
<dbReference type="EMBL" id="LJCO01000030">
    <property type="protein sequence ID" value="KPV44546.1"/>
    <property type="molecule type" value="Genomic_DNA"/>
</dbReference>
<dbReference type="InterPro" id="IPR002765">
    <property type="entry name" value="UPF0145_YbjQ-like"/>
</dbReference>
<dbReference type="Pfam" id="PF01906">
    <property type="entry name" value="YbjQ_1"/>
    <property type="match status" value="1"/>
</dbReference>
<evidence type="ECO:0000256" key="2">
    <source>
        <dbReference type="SAM" id="MobiDB-lite"/>
    </source>
</evidence>
<proteinExistence type="inferred from homology"/>
<dbReference type="Gene3D" id="3.30.110.70">
    <property type="entry name" value="Hypothetical protein apc22750. Chain B"/>
    <property type="match status" value="2"/>
</dbReference>
<dbReference type="OrthoDB" id="9796448at2"/>
<dbReference type="AlphaFoldDB" id="A0A0P9D530"/>
<dbReference type="PATRIC" id="fig|471514.4.peg.4162"/>
<feature type="compositionally biased region" description="Basic and acidic residues" evidence="2">
    <location>
        <begin position="12"/>
        <end position="24"/>
    </location>
</feature>
<comment type="similarity">
    <text evidence="1">Belongs to the UPF0145 family.</text>
</comment>
<keyword evidence="4" id="KW-1185">Reference proteome</keyword>
<sequence length="305" mass="34008">MRFFRFGSGSSRSDEEQMRQRQRAEQTIAALESGQIPPYVRERIQEQKAGEYPWTSDLSVNEWLMLKQYRLQPLGMVMGSSIYHIGYSASSFSGSWGSGSIPVIEHALLEGRRLALQRMKQEAQLMGAHAVVGVRLNNHLPDINSHETEFTAFGTAVVLEGENPPAEPLLCTVSASDFIKLIHAGAIPISLGLGVSAYYQYTTRNAQWQTNSWSNQEVRTFTESVYATRHAAMQRLQQQVRQVGGTGVLAHETSLSVHEVEVERGENDERTDHILEFVAIGTIVQATKNRAYPKVETVLSLGKTT</sequence>
<evidence type="ECO:0000313" key="3">
    <source>
        <dbReference type="EMBL" id="KPV44546.1"/>
    </source>
</evidence>
<protein>
    <recommendedName>
        <fullName evidence="5">Heavy metal-binding domain-containing protein</fullName>
    </recommendedName>
</protein>
<accession>A0A0P9D530</accession>
<organism evidence="3 4">
    <name type="scientific">Alicyclobacillus ferrooxydans</name>
    <dbReference type="NCBI Taxonomy" id="471514"/>
    <lineage>
        <taxon>Bacteria</taxon>
        <taxon>Bacillati</taxon>
        <taxon>Bacillota</taxon>
        <taxon>Bacilli</taxon>
        <taxon>Bacillales</taxon>
        <taxon>Alicyclobacillaceae</taxon>
        <taxon>Alicyclobacillus</taxon>
    </lineage>
</organism>